<dbReference type="Gene3D" id="3.30.1380.10">
    <property type="match status" value="1"/>
</dbReference>
<name>A0A419NA78_9GAMM</name>
<dbReference type="Pfam" id="PF02557">
    <property type="entry name" value="VanY"/>
    <property type="match status" value="1"/>
</dbReference>
<dbReference type="GO" id="GO:0006508">
    <property type="term" value="P:proteolysis"/>
    <property type="evidence" value="ECO:0007669"/>
    <property type="project" value="InterPro"/>
</dbReference>
<protein>
    <submittedName>
        <fullName evidence="2">D-alanyl-D-alanine carboxypeptidase family protein</fullName>
    </submittedName>
</protein>
<accession>A0A419NA78</accession>
<dbReference type="GO" id="GO:0004180">
    <property type="term" value="F:carboxypeptidase activity"/>
    <property type="evidence" value="ECO:0007669"/>
    <property type="project" value="UniProtKB-KW"/>
</dbReference>
<organism evidence="2 3">
    <name type="scientific">Rahnella woolbedingensis</name>
    <dbReference type="NCBI Taxonomy" id="1510574"/>
    <lineage>
        <taxon>Bacteria</taxon>
        <taxon>Pseudomonadati</taxon>
        <taxon>Pseudomonadota</taxon>
        <taxon>Gammaproteobacteria</taxon>
        <taxon>Enterobacterales</taxon>
        <taxon>Yersiniaceae</taxon>
        <taxon>Rahnella</taxon>
    </lineage>
</organism>
<dbReference type="OrthoDB" id="9792074at2"/>
<dbReference type="PANTHER" id="PTHR34385:SF1">
    <property type="entry name" value="PEPTIDOGLYCAN L-ALANYL-D-GLUTAMATE ENDOPEPTIDASE CWLK"/>
    <property type="match status" value="1"/>
</dbReference>
<dbReference type="AlphaFoldDB" id="A0A419NA78"/>
<dbReference type="InterPro" id="IPR009045">
    <property type="entry name" value="Zn_M74/Hedgehog-like"/>
</dbReference>
<comment type="caution">
    <text evidence="2">The sequence shown here is derived from an EMBL/GenBank/DDBJ whole genome shotgun (WGS) entry which is preliminary data.</text>
</comment>
<keyword evidence="2" id="KW-0645">Protease</keyword>
<keyword evidence="2" id="KW-0121">Carboxypeptidase</keyword>
<dbReference type="Proteomes" id="UP000284908">
    <property type="component" value="Unassembled WGS sequence"/>
</dbReference>
<keyword evidence="3" id="KW-1185">Reference proteome</keyword>
<evidence type="ECO:0000313" key="2">
    <source>
        <dbReference type="EMBL" id="RJT44562.1"/>
    </source>
</evidence>
<dbReference type="EMBL" id="RAHH01000010">
    <property type="protein sequence ID" value="RJT44562.1"/>
    <property type="molecule type" value="Genomic_DNA"/>
</dbReference>
<dbReference type="InterPro" id="IPR052179">
    <property type="entry name" value="DD-CPase-like"/>
</dbReference>
<dbReference type="PANTHER" id="PTHR34385">
    <property type="entry name" value="D-ALANYL-D-ALANINE CARBOXYPEPTIDASE"/>
    <property type="match status" value="1"/>
</dbReference>
<dbReference type="CDD" id="cd14847">
    <property type="entry name" value="DD-carboxypeptidase_like"/>
    <property type="match status" value="1"/>
</dbReference>
<dbReference type="SUPFAM" id="SSF55166">
    <property type="entry name" value="Hedgehog/DD-peptidase"/>
    <property type="match status" value="1"/>
</dbReference>
<gene>
    <name evidence="2" type="ORF">D6C13_10370</name>
</gene>
<keyword evidence="2" id="KW-0378">Hydrolase</keyword>
<sequence>MMSHEMLTGRSDAHLVTLGEGPHRLQKEAAQAFEKMRQAAGVAGFDLQPASTFRDFSRQLAIWNGKFRGERPVLDKNSQPVDISELTTAERCQLILRWSALPGASRHHWGSDLDVYDPSLLPADKKLQLEPWEYEEGGYFYPLNQWLSAHMAEFGFYRPYAEDTGGVAVEPWHLSYRPLAQECEKLLSPQVLISAWTGQEVAAADWLASQMTEIFPRFIALSPL</sequence>
<evidence type="ECO:0000313" key="3">
    <source>
        <dbReference type="Proteomes" id="UP000284908"/>
    </source>
</evidence>
<proteinExistence type="predicted"/>
<evidence type="ECO:0000259" key="1">
    <source>
        <dbReference type="Pfam" id="PF02557"/>
    </source>
</evidence>
<feature type="domain" description="D-alanyl-D-alanine carboxypeptidase-like core" evidence="1">
    <location>
        <begin position="23"/>
        <end position="178"/>
    </location>
</feature>
<reference evidence="2 3" key="1">
    <citation type="submission" date="2018-09" db="EMBL/GenBank/DDBJ databases">
        <authorList>
            <person name="Le Fleche-Mateos A."/>
        </authorList>
    </citation>
    <scope>NUCLEOTIDE SEQUENCE [LARGE SCALE GENOMIC DNA]</scope>
    <source>
        <strain evidence="2 3">DSM 27399</strain>
    </source>
</reference>
<dbReference type="InterPro" id="IPR003709">
    <property type="entry name" value="VanY-like_core_dom"/>
</dbReference>